<feature type="transmembrane region" description="Helical" evidence="1">
    <location>
        <begin position="104"/>
        <end position="123"/>
    </location>
</feature>
<keyword evidence="1" id="KW-0472">Membrane</keyword>
<keyword evidence="1" id="KW-0812">Transmembrane</keyword>
<evidence type="ECO:0000256" key="1">
    <source>
        <dbReference type="SAM" id="Phobius"/>
    </source>
</evidence>
<dbReference type="EMBL" id="FZOW01000010">
    <property type="protein sequence ID" value="SNT15328.1"/>
    <property type="molecule type" value="Genomic_DNA"/>
</dbReference>
<gene>
    <name evidence="2" type="ORF">SAMN05421642_11056</name>
</gene>
<keyword evidence="3" id="KW-1185">Reference proteome</keyword>
<dbReference type="OrthoDB" id="4566632at2"/>
<protein>
    <recommendedName>
        <fullName evidence="4">Anti-sigma-M factor RsmA</fullName>
    </recommendedName>
</protein>
<reference evidence="3" key="1">
    <citation type="submission" date="2017-06" db="EMBL/GenBank/DDBJ databases">
        <authorList>
            <person name="Varghese N."/>
            <person name="Submissions S."/>
        </authorList>
    </citation>
    <scope>NUCLEOTIDE SEQUENCE [LARGE SCALE GENOMIC DNA]</scope>
    <source>
        <strain evidence="3">JCM 23211</strain>
    </source>
</reference>
<dbReference type="Proteomes" id="UP000198327">
    <property type="component" value="Unassembled WGS sequence"/>
</dbReference>
<keyword evidence="1" id="KW-1133">Transmembrane helix</keyword>
<accession>A0A239KC66</accession>
<proteinExistence type="predicted"/>
<evidence type="ECO:0008006" key="4">
    <source>
        <dbReference type="Google" id="ProtNLM"/>
    </source>
</evidence>
<evidence type="ECO:0000313" key="3">
    <source>
        <dbReference type="Proteomes" id="UP000198327"/>
    </source>
</evidence>
<dbReference type="RefSeq" id="WP_089248733.1">
    <property type="nucleotide sequence ID" value="NZ_FZOW01000010.1"/>
</dbReference>
<evidence type="ECO:0000313" key="2">
    <source>
        <dbReference type="EMBL" id="SNT15328.1"/>
    </source>
</evidence>
<dbReference type="AlphaFoldDB" id="A0A239KC66"/>
<name>A0A239KC66_9NOCA</name>
<sequence length="234" mass="24254">MTSRGTEPLPVAPYSLELLADLHAGVLPRSVSDQLWPIVEADADARRVLAALDAVSARLGDLGADLDAGEPMPPDIAERIDRTLAGAGIPTIGRARSRRRSVRLLGIAAAVLVVIATATSIFVHSSDTSEPDVVAEKPVLTLESSDIDDSVVNSVMAQRDPVQLIDSGDLPDCLQANGIDRSSTVLGAAPVDIDGHAGTMLVLSRSPEAGLTVLAVGSGCGTGDPNPLFRRDLS</sequence>
<organism evidence="2 3">
    <name type="scientific">Rhodococcoides kyotonense</name>
    <dbReference type="NCBI Taxonomy" id="398843"/>
    <lineage>
        <taxon>Bacteria</taxon>
        <taxon>Bacillati</taxon>
        <taxon>Actinomycetota</taxon>
        <taxon>Actinomycetes</taxon>
        <taxon>Mycobacteriales</taxon>
        <taxon>Nocardiaceae</taxon>
        <taxon>Rhodococcoides</taxon>
    </lineage>
</organism>